<feature type="domain" description="N-acetyltransferase" evidence="1">
    <location>
        <begin position="1"/>
        <end position="126"/>
    </location>
</feature>
<dbReference type="AlphaFoldDB" id="A0A6J8C513"/>
<name>A0A6J8C513_MYTCO</name>
<evidence type="ECO:0000259" key="1">
    <source>
        <dbReference type="PROSITE" id="PS51186"/>
    </source>
</evidence>
<dbReference type="Proteomes" id="UP000507470">
    <property type="component" value="Unassembled WGS sequence"/>
</dbReference>
<reference evidence="2 3" key="1">
    <citation type="submission" date="2020-06" db="EMBL/GenBank/DDBJ databases">
        <authorList>
            <person name="Li R."/>
            <person name="Bekaert M."/>
        </authorList>
    </citation>
    <scope>NUCLEOTIDE SEQUENCE [LARGE SCALE GENOMIC DNA]</scope>
    <source>
        <strain evidence="3">wild</strain>
    </source>
</reference>
<evidence type="ECO:0000313" key="2">
    <source>
        <dbReference type="EMBL" id="CAC5390229.1"/>
    </source>
</evidence>
<proteinExistence type="predicted"/>
<dbReference type="GO" id="GO:0016747">
    <property type="term" value="F:acyltransferase activity, transferring groups other than amino-acyl groups"/>
    <property type="evidence" value="ECO:0007669"/>
    <property type="project" value="InterPro"/>
</dbReference>
<sequence length="282" mass="31733">MRRSDIQGLYELLAENKWNMEKSYLECIFNTDPTGLVVVVKDDGEIIGHNGILSHSETIASSGMNIVKEGYRELGIGQKLFRRVMDVMAERNVGGTALSNRISFYHQFGWKIQSFTLHYSMGKVNKSFISEVPSGDFEVVALKDVNFKDVVAYDTELHTVPRPVYLTQWALHSSANGYVALKSGRVVGYGVLRPADVGHKMFPLFADDPILAKALFCHLASHIPEGEDLIFVHPIENELSNQFVAANELTSYLSMTRLYNKWNIQVDINRVYSTSSTEYAIV</sequence>
<accession>A0A6J8C513</accession>
<evidence type="ECO:0000313" key="3">
    <source>
        <dbReference type="Proteomes" id="UP000507470"/>
    </source>
</evidence>
<dbReference type="PANTHER" id="PTHR47237:SF1">
    <property type="entry name" value="SLL0310 PROTEIN"/>
    <property type="match status" value="1"/>
</dbReference>
<protein>
    <recommendedName>
        <fullName evidence="1">N-acetyltransferase domain-containing protein</fullName>
    </recommendedName>
</protein>
<dbReference type="EMBL" id="CACVKT020004486">
    <property type="protein sequence ID" value="CAC5390229.1"/>
    <property type="molecule type" value="Genomic_DNA"/>
</dbReference>
<dbReference type="Pfam" id="PF18014">
    <property type="entry name" value="Acetyltransf_18"/>
    <property type="match status" value="1"/>
</dbReference>
<keyword evidence="3" id="KW-1185">Reference proteome</keyword>
<dbReference type="PANTHER" id="PTHR47237">
    <property type="entry name" value="SLL0310 PROTEIN"/>
    <property type="match status" value="1"/>
</dbReference>
<dbReference type="CDD" id="cd04301">
    <property type="entry name" value="NAT_SF"/>
    <property type="match status" value="1"/>
</dbReference>
<dbReference type="InterPro" id="IPR041496">
    <property type="entry name" value="YitH/HolE_GNAT"/>
</dbReference>
<dbReference type="Gene3D" id="3.40.630.90">
    <property type="match status" value="1"/>
</dbReference>
<dbReference type="SUPFAM" id="SSF55729">
    <property type="entry name" value="Acyl-CoA N-acyltransferases (Nat)"/>
    <property type="match status" value="1"/>
</dbReference>
<organism evidence="2 3">
    <name type="scientific">Mytilus coruscus</name>
    <name type="common">Sea mussel</name>
    <dbReference type="NCBI Taxonomy" id="42192"/>
    <lineage>
        <taxon>Eukaryota</taxon>
        <taxon>Metazoa</taxon>
        <taxon>Spiralia</taxon>
        <taxon>Lophotrochozoa</taxon>
        <taxon>Mollusca</taxon>
        <taxon>Bivalvia</taxon>
        <taxon>Autobranchia</taxon>
        <taxon>Pteriomorphia</taxon>
        <taxon>Mytilida</taxon>
        <taxon>Mytiloidea</taxon>
        <taxon>Mytilidae</taxon>
        <taxon>Mytilinae</taxon>
        <taxon>Mytilus</taxon>
    </lineage>
</organism>
<dbReference type="InterPro" id="IPR016181">
    <property type="entry name" value="Acyl_CoA_acyltransferase"/>
</dbReference>
<dbReference type="PROSITE" id="PS51186">
    <property type="entry name" value="GNAT"/>
    <property type="match status" value="1"/>
</dbReference>
<gene>
    <name evidence="2" type="ORF">MCOR_25342</name>
</gene>
<dbReference type="Pfam" id="PF13508">
    <property type="entry name" value="Acetyltransf_7"/>
    <property type="match status" value="1"/>
</dbReference>
<dbReference type="InterPro" id="IPR052729">
    <property type="entry name" value="Acyl/Acetyltrans_Enzymes"/>
</dbReference>
<dbReference type="InterPro" id="IPR000182">
    <property type="entry name" value="GNAT_dom"/>
</dbReference>
<dbReference type="Gene3D" id="3.40.630.30">
    <property type="match status" value="1"/>
</dbReference>
<dbReference type="OrthoDB" id="5771378at2759"/>